<dbReference type="KEGG" id="faf:OE104_00110"/>
<feature type="transmembrane region" description="Helical" evidence="1">
    <location>
        <begin position="215"/>
        <end position="235"/>
    </location>
</feature>
<keyword evidence="3" id="KW-1185">Reference proteome</keyword>
<evidence type="ECO:0000313" key="3">
    <source>
        <dbReference type="Proteomes" id="UP001164718"/>
    </source>
</evidence>
<dbReference type="AlphaFoldDB" id="A0A9E8LUC6"/>
<dbReference type="Proteomes" id="UP001164718">
    <property type="component" value="Chromosome"/>
</dbReference>
<keyword evidence="1" id="KW-0812">Transmembrane</keyword>
<keyword evidence="1" id="KW-0472">Membrane</keyword>
<feature type="transmembrane region" description="Helical" evidence="1">
    <location>
        <begin position="20"/>
        <end position="43"/>
    </location>
</feature>
<feature type="transmembrane region" description="Helical" evidence="1">
    <location>
        <begin position="110"/>
        <end position="130"/>
    </location>
</feature>
<reference evidence="2" key="1">
    <citation type="submission" date="2022-09" db="EMBL/GenBank/DDBJ databases">
        <title>Complete Genomes of Fervidibacillus albus and Fervidibacillus halotolerans isolated from tidal flat sediments.</title>
        <authorList>
            <person name="Kwon K.K."/>
            <person name="Yang S.-H."/>
            <person name="Park M.J."/>
            <person name="Oh H.-M."/>
        </authorList>
    </citation>
    <scope>NUCLEOTIDE SEQUENCE</scope>
    <source>
        <strain evidence="2">MEBiC13591</strain>
    </source>
</reference>
<sequence length="257" mass="30419">MKGREKVNWFGIMYEDNPFQMFSATHLFMLVLFFAGAAIIFIFQRRLAKWSFRKIGIGIAISLIIFESAYHYWMYKNGIWHTYQSLPLELCNISLILAIILLLTEKKAVYELFLFTALLGATQAIATPLLHYNFPHFRFIHFFYTHIVMIWIALYYTWVKEYRPTIRSVVKIVLFLNVLLPIILLVNHWTGGNYMFLSRKPEIASLLNLLGPYPWYIVSMEGLLIVFSLFIWLVFREKQRRGRAEKLTDVRGDERRG</sequence>
<evidence type="ECO:0000256" key="1">
    <source>
        <dbReference type="SAM" id="Phobius"/>
    </source>
</evidence>
<dbReference type="Pfam" id="PF14808">
    <property type="entry name" value="TMEM164"/>
    <property type="match status" value="1"/>
</dbReference>
<organism evidence="2 3">
    <name type="scientific">Fervidibacillus albus</name>
    <dbReference type="NCBI Taxonomy" id="2980026"/>
    <lineage>
        <taxon>Bacteria</taxon>
        <taxon>Bacillati</taxon>
        <taxon>Bacillota</taxon>
        <taxon>Bacilli</taxon>
        <taxon>Bacillales</taxon>
        <taxon>Bacillaceae</taxon>
        <taxon>Fervidibacillus</taxon>
    </lineage>
</organism>
<accession>A0A9E8LUC6</accession>
<dbReference type="EMBL" id="CP106878">
    <property type="protein sequence ID" value="WAA09822.1"/>
    <property type="molecule type" value="Genomic_DNA"/>
</dbReference>
<feature type="transmembrane region" description="Helical" evidence="1">
    <location>
        <begin position="55"/>
        <end position="73"/>
    </location>
</feature>
<feature type="transmembrane region" description="Helical" evidence="1">
    <location>
        <begin position="136"/>
        <end position="157"/>
    </location>
</feature>
<evidence type="ECO:0000313" key="2">
    <source>
        <dbReference type="EMBL" id="WAA09822.1"/>
    </source>
</evidence>
<feature type="transmembrane region" description="Helical" evidence="1">
    <location>
        <begin position="85"/>
        <end position="103"/>
    </location>
</feature>
<protein>
    <submittedName>
        <fullName evidence="2">TIGR02206 family membrane protein</fullName>
    </submittedName>
</protein>
<dbReference type="NCBIfam" id="TIGR02206">
    <property type="entry name" value="intg_mem_TP0381"/>
    <property type="match status" value="1"/>
</dbReference>
<dbReference type="RefSeq" id="WP_275417606.1">
    <property type="nucleotide sequence ID" value="NZ_CP106878.1"/>
</dbReference>
<gene>
    <name evidence="2" type="ORF">OE104_00110</name>
</gene>
<dbReference type="InterPro" id="IPR011737">
    <property type="entry name" value="CHP02206_TP0381"/>
</dbReference>
<name>A0A9E8LUC6_9BACI</name>
<feature type="transmembrane region" description="Helical" evidence="1">
    <location>
        <begin position="169"/>
        <end position="189"/>
    </location>
</feature>
<proteinExistence type="predicted"/>
<keyword evidence="1" id="KW-1133">Transmembrane helix</keyword>